<gene>
    <name evidence="2" type="ORF">AT705_02685</name>
</gene>
<proteinExistence type="predicted"/>
<reference evidence="2 3" key="1">
    <citation type="submission" date="2015-12" db="EMBL/GenBank/DDBJ databases">
        <title>Complete genome sequence of Pseudoalteromonas rubra SCSIO 6842, harboring a conjugative plasmid.</title>
        <authorList>
            <person name="Li B."/>
            <person name="Wang X."/>
        </authorList>
    </citation>
    <scope>NUCLEOTIDE SEQUENCE [LARGE SCALE GENOMIC DNA]</scope>
    <source>
        <strain evidence="2 3">SCSIO 6842</strain>
    </source>
</reference>
<dbReference type="RefSeq" id="WP_058795377.1">
    <property type="nucleotide sequence ID" value="NZ_CP013611.1"/>
</dbReference>
<accession>A0A0U3HKZ2</accession>
<keyword evidence="1" id="KW-0812">Transmembrane</keyword>
<name>A0A0U3HKZ2_9GAMM</name>
<dbReference type="AlphaFoldDB" id="A0A0U3HKZ2"/>
<organism evidence="2 3">
    <name type="scientific">Pseudoalteromonas rubra</name>
    <dbReference type="NCBI Taxonomy" id="43658"/>
    <lineage>
        <taxon>Bacteria</taxon>
        <taxon>Pseudomonadati</taxon>
        <taxon>Pseudomonadota</taxon>
        <taxon>Gammaproteobacteria</taxon>
        <taxon>Alteromonadales</taxon>
        <taxon>Pseudoalteromonadaceae</taxon>
        <taxon>Pseudoalteromonas</taxon>
    </lineage>
</organism>
<dbReference type="Proteomes" id="UP000069015">
    <property type="component" value="Chromosome 1"/>
</dbReference>
<evidence type="ECO:0000313" key="2">
    <source>
        <dbReference type="EMBL" id="ALU41929.1"/>
    </source>
</evidence>
<sequence length="228" mass="26352">MRSILALMLLITLTSFSPLASVYMLEPDLEEMQAEFEKMTPEEQAKYLAEQEMAMNITLAVILVIGGAAFTLNQYRKGKFDKSYMSSWHYNWLRHPDYMELLLEATAITSVEMKNPDTRWTFHIALSCYETTIVSLLAKSKIKNPALKSELLEYVNTMQVCETAWSLYNHPNMKVQHDKIDINNGRVTKLIEGFERVEAAITELDDTYPKYSERMAHYMANKDIKLEA</sequence>
<evidence type="ECO:0000256" key="1">
    <source>
        <dbReference type="SAM" id="Phobius"/>
    </source>
</evidence>
<evidence type="ECO:0000313" key="3">
    <source>
        <dbReference type="Proteomes" id="UP000069015"/>
    </source>
</evidence>
<dbReference type="EMBL" id="CP013611">
    <property type="protein sequence ID" value="ALU41929.1"/>
    <property type="molecule type" value="Genomic_DNA"/>
</dbReference>
<feature type="transmembrane region" description="Helical" evidence="1">
    <location>
        <begin position="53"/>
        <end position="72"/>
    </location>
</feature>
<keyword evidence="1" id="KW-0472">Membrane</keyword>
<keyword evidence="1" id="KW-1133">Transmembrane helix</keyword>
<dbReference type="KEGG" id="prr:AT705_02685"/>
<protein>
    <submittedName>
        <fullName evidence="2">Uncharacterized protein</fullName>
    </submittedName>
</protein>